<name>A0ABV3C956_9ACTN</name>
<evidence type="ECO:0000313" key="2">
    <source>
        <dbReference type="EMBL" id="MEU7071304.1"/>
    </source>
</evidence>
<feature type="region of interest" description="Disordered" evidence="1">
    <location>
        <begin position="40"/>
        <end position="96"/>
    </location>
</feature>
<comment type="caution">
    <text evidence="2">The sequence shown here is derived from an EMBL/GenBank/DDBJ whole genome shotgun (WGS) entry which is preliminary data.</text>
</comment>
<sequence length="152" mass="16314">MPASDPPGPVPDLGTFMAEDTPEGQLRLGKVTAWDGEFVHLQRPGGGTGWTAAPSELRRPTEDERALIRVLTSPVTAAPRPQQTAPEPPVVLSVDPVPPAVPTPGCATCAVAAERERHHLRVRDHSAAADSRVEIRNHPHHEPKSALPRKLP</sequence>
<keyword evidence="3" id="KW-1185">Reference proteome</keyword>
<dbReference type="RefSeq" id="WP_358475174.1">
    <property type="nucleotide sequence ID" value="NZ_JBEZAE010000007.1"/>
</dbReference>
<feature type="region of interest" description="Disordered" evidence="1">
    <location>
        <begin position="120"/>
        <end position="152"/>
    </location>
</feature>
<gene>
    <name evidence="2" type="ORF">AB0A88_14310</name>
</gene>
<feature type="compositionally biased region" description="Basic and acidic residues" evidence="1">
    <location>
        <begin position="120"/>
        <end position="144"/>
    </location>
</feature>
<dbReference type="EMBL" id="JBEZAE010000007">
    <property type="protein sequence ID" value="MEU7071304.1"/>
    <property type="molecule type" value="Genomic_DNA"/>
</dbReference>
<feature type="compositionally biased region" description="Basic and acidic residues" evidence="1">
    <location>
        <begin position="56"/>
        <end position="67"/>
    </location>
</feature>
<protein>
    <submittedName>
        <fullName evidence="2">Uncharacterized protein</fullName>
    </submittedName>
</protein>
<organism evidence="2 3">
    <name type="scientific">Streptomyces narbonensis</name>
    <dbReference type="NCBI Taxonomy" id="67333"/>
    <lineage>
        <taxon>Bacteria</taxon>
        <taxon>Bacillati</taxon>
        <taxon>Actinomycetota</taxon>
        <taxon>Actinomycetes</taxon>
        <taxon>Kitasatosporales</taxon>
        <taxon>Streptomycetaceae</taxon>
        <taxon>Streptomyces</taxon>
    </lineage>
</organism>
<evidence type="ECO:0000313" key="3">
    <source>
        <dbReference type="Proteomes" id="UP001551329"/>
    </source>
</evidence>
<dbReference type="Proteomes" id="UP001551329">
    <property type="component" value="Unassembled WGS sequence"/>
</dbReference>
<accession>A0ABV3C956</accession>
<proteinExistence type="predicted"/>
<evidence type="ECO:0000256" key="1">
    <source>
        <dbReference type="SAM" id="MobiDB-lite"/>
    </source>
</evidence>
<reference evidence="2 3" key="1">
    <citation type="submission" date="2024-06" db="EMBL/GenBank/DDBJ databases">
        <title>The Natural Products Discovery Center: Release of the First 8490 Sequenced Strains for Exploring Actinobacteria Biosynthetic Diversity.</title>
        <authorList>
            <person name="Kalkreuter E."/>
            <person name="Kautsar S.A."/>
            <person name="Yang D."/>
            <person name="Bader C.D."/>
            <person name="Teijaro C.N."/>
            <person name="Fluegel L."/>
            <person name="Davis C.M."/>
            <person name="Simpson J.R."/>
            <person name="Lauterbach L."/>
            <person name="Steele A.D."/>
            <person name="Gui C."/>
            <person name="Meng S."/>
            <person name="Li G."/>
            <person name="Viehrig K."/>
            <person name="Ye F."/>
            <person name="Su P."/>
            <person name="Kiefer A.F."/>
            <person name="Nichols A."/>
            <person name="Cepeda A.J."/>
            <person name="Yan W."/>
            <person name="Fan B."/>
            <person name="Jiang Y."/>
            <person name="Adhikari A."/>
            <person name="Zheng C.-J."/>
            <person name="Schuster L."/>
            <person name="Cowan T.M."/>
            <person name="Smanski M.J."/>
            <person name="Chevrette M.G."/>
            <person name="De Carvalho L.P.S."/>
            <person name="Shen B."/>
        </authorList>
    </citation>
    <scope>NUCLEOTIDE SEQUENCE [LARGE SCALE GENOMIC DNA]</scope>
    <source>
        <strain evidence="2 3">NPDC045974</strain>
    </source>
</reference>